<name>A0A1I8AMW8_9BILA</name>
<dbReference type="Proteomes" id="UP000095287">
    <property type="component" value="Unplaced"/>
</dbReference>
<dbReference type="WBParaSite" id="L893_g7365.t1">
    <property type="protein sequence ID" value="L893_g7365.t1"/>
    <property type="gene ID" value="L893_g7365"/>
</dbReference>
<accession>A0A1I8AMW8</accession>
<keyword evidence="2" id="KW-0732">Signal</keyword>
<proteinExistence type="predicted"/>
<evidence type="ECO:0000256" key="1">
    <source>
        <dbReference type="SAM" id="MobiDB-lite"/>
    </source>
</evidence>
<evidence type="ECO:0000256" key="2">
    <source>
        <dbReference type="SAM" id="SignalP"/>
    </source>
</evidence>
<feature type="signal peptide" evidence="2">
    <location>
        <begin position="1"/>
        <end position="16"/>
    </location>
</feature>
<evidence type="ECO:0000313" key="4">
    <source>
        <dbReference type="WBParaSite" id="L893_g7365.t1"/>
    </source>
</evidence>
<protein>
    <submittedName>
        <fullName evidence="4">Secreted protein</fullName>
    </submittedName>
</protein>
<feature type="chain" id="PRO_5009314865" evidence="2">
    <location>
        <begin position="17"/>
        <end position="39"/>
    </location>
</feature>
<feature type="region of interest" description="Disordered" evidence="1">
    <location>
        <begin position="19"/>
        <end position="39"/>
    </location>
</feature>
<reference evidence="4" key="1">
    <citation type="submission" date="2016-11" db="UniProtKB">
        <authorList>
            <consortium name="WormBaseParasite"/>
        </authorList>
    </citation>
    <scope>IDENTIFICATION</scope>
</reference>
<sequence>MRLLPILCCLLASSYCFSSGRTHGGRDGAPLRGKELWRK</sequence>
<organism evidence="3 4">
    <name type="scientific">Steinernema glaseri</name>
    <dbReference type="NCBI Taxonomy" id="37863"/>
    <lineage>
        <taxon>Eukaryota</taxon>
        <taxon>Metazoa</taxon>
        <taxon>Ecdysozoa</taxon>
        <taxon>Nematoda</taxon>
        <taxon>Chromadorea</taxon>
        <taxon>Rhabditida</taxon>
        <taxon>Tylenchina</taxon>
        <taxon>Panagrolaimomorpha</taxon>
        <taxon>Strongyloidoidea</taxon>
        <taxon>Steinernematidae</taxon>
        <taxon>Steinernema</taxon>
    </lineage>
</organism>
<evidence type="ECO:0000313" key="3">
    <source>
        <dbReference type="Proteomes" id="UP000095287"/>
    </source>
</evidence>
<dbReference type="AlphaFoldDB" id="A0A1I8AMW8"/>
<keyword evidence="3" id="KW-1185">Reference proteome</keyword>